<dbReference type="AlphaFoldDB" id="K2A2J2"/>
<keyword evidence="1" id="KW-0472">Membrane</keyword>
<gene>
    <name evidence="2" type="ORF">ACD_71C00218G0009</name>
</gene>
<dbReference type="EMBL" id="AMFJ01028949">
    <property type="protein sequence ID" value="EKD44184.1"/>
    <property type="molecule type" value="Genomic_DNA"/>
</dbReference>
<keyword evidence="1" id="KW-1133">Transmembrane helix</keyword>
<keyword evidence="1" id="KW-0812">Transmembrane</keyword>
<proteinExistence type="predicted"/>
<name>K2A2J2_9BACT</name>
<evidence type="ECO:0000256" key="1">
    <source>
        <dbReference type="SAM" id="Phobius"/>
    </source>
</evidence>
<feature type="transmembrane region" description="Helical" evidence="1">
    <location>
        <begin position="97"/>
        <end position="118"/>
    </location>
</feature>
<feature type="transmembrane region" description="Helical" evidence="1">
    <location>
        <begin position="185"/>
        <end position="202"/>
    </location>
</feature>
<organism evidence="2">
    <name type="scientific">uncultured bacterium</name>
    <name type="common">gcode 4</name>
    <dbReference type="NCBI Taxonomy" id="1234023"/>
    <lineage>
        <taxon>Bacteria</taxon>
        <taxon>environmental samples</taxon>
    </lineage>
</organism>
<sequence length="283" mass="34519">MVKNTILEDYDSLSWIFIFVFSLVILWVINNFYWSYDIISTFFDTLNSYEFLYNFIKENVKYITGILLIYLLFLWHIKEKKWIIFWSIYESTTNSKYSHLLFLIIQSINFVLPAYLYYLWDKGYISQFGIIIVLQFGIIPLVAYFLTQFSKIREDYDSLIEINKSHLDKNKFILLKFFLSRYNQYLIWVIFAFSFIAIFLWLKFNFNLLTIVYLHISAISVYISLNLLSNKFPQEVYLKFDNTTKKWFLLELTKERVLFWTKKENYVLEPSKVEYIKVVKKRY</sequence>
<feature type="transmembrane region" description="Helical" evidence="1">
    <location>
        <begin position="60"/>
        <end position="77"/>
    </location>
</feature>
<feature type="transmembrane region" description="Helical" evidence="1">
    <location>
        <begin position="12"/>
        <end position="34"/>
    </location>
</feature>
<feature type="transmembrane region" description="Helical" evidence="1">
    <location>
        <begin position="124"/>
        <end position="146"/>
    </location>
</feature>
<reference evidence="2" key="1">
    <citation type="journal article" date="2012" name="Science">
        <title>Fermentation, hydrogen, and sulfur metabolism in multiple uncultivated bacterial phyla.</title>
        <authorList>
            <person name="Wrighton K.C."/>
            <person name="Thomas B.C."/>
            <person name="Sharon I."/>
            <person name="Miller C.S."/>
            <person name="Castelle C.J."/>
            <person name="VerBerkmoes N.C."/>
            <person name="Wilkins M.J."/>
            <person name="Hettich R.L."/>
            <person name="Lipton M.S."/>
            <person name="Williams K.H."/>
            <person name="Long P.E."/>
            <person name="Banfield J.F."/>
        </authorList>
    </citation>
    <scope>NUCLEOTIDE SEQUENCE [LARGE SCALE GENOMIC DNA]</scope>
</reference>
<comment type="caution">
    <text evidence="2">The sequence shown here is derived from an EMBL/GenBank/DDBJ whole genome shotgun (WGS) entry which is preliminary data.</text>
</comment>
<feature type="transmembrane region" description="Helical" evidence="1">
    <location>
        <begin position="208"/>
        <end position="228"/>
    </location>
</feature>
<evidence type="ECO:0000313" key="2">
    <source>
        <dbReference type="EMBL" id="EKD44184.1"/>
    </source>
</evidence>
<protein>
    <submittedName>
        <fullName evidence="2">Uncharacterized protein</fullName>
    </submittedName>
</protein>
<accession>K2A2J2</accession>